<comment type="caution">
    <text evidence="2">The sequence shown here is derived from an EMBL/GenBank/DDBJ whole genome shotgun (WGS) entry which is preliminary data.</text>
</comment>
<dbReference type="Pfam" id="PF08843">
    <property type="entry name" value="AbiEii"/>
    <property type="match status" value="1"/>
</dbReference>
<accession>A0ABT1Y8W3</accession>
<organism evidence="2 3">
    <name type="scientific">Dehalobacterium formicoaceticum</name>
    <dbReference type="NCBI Taxonomy" id="51515"/>
    <lineage>
        <taxon>Bacteria</taxon>
        <taxon>Bacillati</taxon>
        <taxon>Bacillota</taxon>
        <taxon>Clostridia</taxon>
        <taxon>Eubacteriales</taxon>
        <taxon>Peptococcaceae</taxon>
        <taxon>Dehalobacterium</taxon>
    </lineage>
</organism>
<keyword evidence="2" id="KW-0808">Transferase</keyword>
<dbReference type="EMBL" id="JANPWE010000008">
    <property type="protein sequence ID" value="MCR6546535.1"/>
    <property type="molecule type" value="Genomic_DNA"/>
</dbReference>
<keyword evidence="3" id="KW-1185">Reference proteome</keyword>
<dbReference type="InterPro" id="IPR053830">
    <property type="entry name" value="DUF6922"/>
</dbReference>
<feature type="domain" description="DUF6922" evidence="1">
    <location>
        <begin position="11"/>
        <end position="60"/>
    </location>
</feature>
<protein>
    <submittedName>
        <fullName evidence="2">Nucleotidyl transferase AbiEii/AbiGii toxin family protein</fullName>
    </submittedName>
</protein>
<gene>
    <name evidence="2" type="ORF">NVS47_13615</name>
</gene>
<dbReference type="Pfam" id="PF21956">
    <property type="entry name" value="DUF6922"/>
    <property type="match status" value="1"/>
</dbReference>
<evidence type="ECO:0000313" key="3">
    <source>
        <dbReference type="Proteomes" id="UP001524944"/>
    </source>
</evidence>
<name>A0ABT1Y8W3_9FIRM</name>
<dbReference type="GO" id="GO:0016740">
    <property type="term" value="F:transferase activity"/>
    <property type="evidence" value="ECO:0007669"/>
    <property type="project" value="UniProtKB-KW"/>
</dbReference>
<evidence type="ECO:0000259" key="1">
    <source>
        <dbReference type="Pfam" id="PF21956"/>
    </source>
</evidence>
<dbReference type="InterPro" id="IPR014942">
    <property type="entry name" value="AbiEii"/>
</dbReference>
<dbReference type="RefSeq" id="WP_257913929.1">
    <property type="nucleotide sequence ID" value="NZ_JANPWE010000008.1"/>
</dbReference>
<reference evidence="2 3" key="1">
    <citation type="submission" date="2022-08" db="EMBL/GenBank/DDBJ databases">
        <title>Proteogenomics of the novel Dehalobacterium formicoaceticum strain EZ94 highlights a key role of methyltransferases during anaerobic dichloromethane degradation.</title>
        <authorList>
            <person name="Wasmund K."/>
        </authorList>
    </citation>
    <scope>NUCLEOTIDE SEQUENCE [LARGE SCALE GENOMIC DNA]</scope>
    <source>
        <strain evidence="2 3">EZ94</strain>
    </source>
</reference>
<evidence type="ECO:0000313" key="2">
    <source>
        <dbReference type="EMBL" id="MCR6546535.1"/>
    </source>
</evidence>
<sequence length="304" mass="35716">MGQTIIPDEIRPFFWDVDIKNLDLNDHQKYIIERLLNEGDHRAVKWLFQTFSLKQIKNVVLQSRGLSLQTALCWQNFFQLKEEENGMFWNVLDEARMEILRKIIEIEPVPRSFLSGGTGLALMLGHRESIDFEWITPEVFQIHELIDKLAMIGKVEITDAAEGNFRGFIDNVRVTWLHCPNPMMDNLVEEKQIPGLKIASLKDIGLLKWIALSQRGARNDFVDLYWICQQNVSLELLYQLMPQKFPGININYYHLIKSLSYFKDAERELMPVMRGDPNWEIIKEYFKNMQRELLEKGRQRSIGS</sequence>
<dbReference type="Proteomes" id="UP001524944">
    <property type="component" value="Unassembled WGS sequence"/>
</dbReference>
<proteinExistence type="predicted"/>